<proteinExistence type="predicted"/>
<dbReference type="RefSeq" id="WP_169525346.1">
    <property type="nucleotide sequence ID" value="NZ_JAAMPU010000078.1"/>
</dbReference>
<dbReference type="Proteomes" id="UP000712080">
    <property type="component" value="Unassembled WGS sequence"/>
</dbReference>
<dbReference type="InterPro" id="IPR048868">
    <property type="entry name" value="OGG-like_put"/>
</dbReference>
<dbReference type="AlphaFoldDB" id="A0A972FX63"/>
<dbReference type="EMBL" id="JAAMPU010000078">
    <property type="protein sequence ID" value="NMH26481.1"/>
    <property type="molecule type" value="Genomic_DNA"/>
</dbReference>
<reference evidence="1" key="1">
    <citation type="submission" date="2020-02" db="EMBL/GenBank/DDBJ databases">
        <title>Flavobacterium sp. genome.</title>
        <authorList>
            <person name="Jung H.S."/>
            <person name="Baek J.H."/>
            <person name="Jeon C.O."/>
        </authorList>
    </citation>
    <scope>NUCLEOTIDE SEQUENCE</scope>
    <source>
        <strain evidence="1">SE-s28</strain>
    </source>
</reference>
<accession>A0A972FX63</accession>
<protein>
    <submittedName>
        <fullName evidence="1">Uncharacterized protein</fullName>
    </submittedName>
</protein>
<evidence type="ECO:0000313" key="2">
    <source>
        <dbReference type="Proteomes" id="UP000712080"/>
    </source>
</evidence>
<organism evidence="1 2">
    <name type="scientific">Flavobacterium silvaticum</name>
    <dbReference type="NCBI Taxonomy" id="1852020"/>
    <lineage>
        <taxon>Bacteria</taxon>
        <taxon>Pseudomonadati</taxon>
        <taxon>Bacteroidota</taxon>
        <taxon>Flavobacteriia</taxon>
        <taxon>Flavobacteriales</taxon>
        <taxon>Flavobacteriaceae</taxon>
        <taxon>Flavobacterium</taxon>
    </lineage>
</organism>
<evidence type="ECO:0000313" key="1">
    <source>
        <dbReference type="EMBL" id="NMH26481.1"/>
    </source>
</evidence>
<keyword evidence="2" id="KW-1185">Reference proteome</keyword>
<sequence>MNISNYTETIRNLKPLSDSKFTYKKDKWLKLNEAYKRFISDFEEKEISRQDIINAYKQFYSGTLGWETAFLLTMVWGFSDTGYGTFRTNNYIGLENREKIINALNAIETNDLEFAYKSLKSIQGLSISYISKVLYFATRACDYKDYALIFDIRVARSLVKLTSLPEIFEIVEINPSSKFAHYKLYNSMIHNYSQKYNLEPESLEMFLFKQEF</sequence>
<comment type="caution">
    <text evidence="1">The sequence shown here is derived from an EMBL/GenBank/DDBJ whole genome shotgun (WGS) entry which is preliminary data.</text>
</comment>
<gene>
    <name evidence="1" type="ORF">G6047_00420</name>
</gene>
<dbReference type="Pfam" id="PF21790">
    <property type="entry name" value="OGG"/>
    <property type="match status" value="1"/>
</dbReference>
<name>A0A972FX63_9FLAO</name>